<name>A0A2U3DQM7_PURLI</name>
<comment type="caution">
    <text evidence="1">The sequence shown here is derived from an EMBL/GenBank/DDBJ whole genome shotgun (WGS) entry which is preliminary data.</text>
</comment>
<dbReference type="SUPFAM" id="SSF52047">
    <property type="entry name" value="RNI-like"/>
    <property type="match status" value="1"/>
</dbReference>
<evidence type="ECO:0000313" key="1">
    <source>
        <dbReference type="EMBL" id="PWI64544.1"/>
    </source>
</evidence>
<protein>
    <submittedName>
        <fullName evidence="1">Uncharacterized protein</fullName>
    </submittedName>
</protein>
<dbReference type="Proteomes" id="UP000245956">
    <property type="component" value="Unassembled WGS sequence"/>
</dbReference>
<dbReference type="AlphaFoldDB" id="A0A2U3DQM7"/>
<reference evidence="1 2" key="1">
    <citation type="journal article" date="2016" name="Front. Microbiol.">
        <title>Genome and transcriptome sequences reveal the specific parasitism of the nematophagous Purpureocillium lilacinum 36-1.</title>
        <authorList>
            <person name="Xie J."/>
            <person name="Li S."/>
            <person name="Mo C."/>
            <person name="Xiao X."/>
            <person name="Peng D."/>
            <person name="Wang G."/>
            <person name="Xiao Y."/>
        </authorList>
    </citation>
    <scope>NUCLEOTIDE SEQUENCE [LARGE SCALE GENOMIC DNA]</scope>
    <source>
        <strain evidence="1 2">36-1</strain>
    </source>
</reference>
<evidence type="ECO:0000313" key="2">
    <source>
        <dbReference type="Proteomes" id="UP000245956"/>
    </source>
</evidence>
<dbReference type="InterPro" id="IPR032675">
    <property type="entry name" value="LRR_dom_sf"/>
</dbReference>
<sequence>MYINGWGICCYAKCADSEPWVISPEDAAILNTALGQYSIFADDHKPLRISAVGSPPNLHDLGERELVGALAALAILQCNNVDEIVIRTGRWQMPDVLNPVALDSLVSLQISEVDSDLGESIGSGAAWIVAAALTLRRLRGNAVTNVAPELSHDNLRVLDLRECGLSRDSFDAIAKGFPKLEEFIYSNGSCDIAFPVCEEVSPQYAMRAMRPRRDTLRHLSLSWERAVQPYWTQDDLLESLACMTALEEISVSSAGLALNKDVADLDTPFFIEFFPPNLREITIRERSTAWNLAPLAEIASSHLQNLTRVQVVCWRSTLRDREADLKELFGTRGIELQCVEFGKNSFM</sequence>
<organism evidence="1 2">
    <name type="scientific">Purpureocillium lilacinum</name>
    <name type="common">Paecilomyces lilacinus</name>
    <dbReference type="NCBI Taxonomy" id="33203"/>
    <lineage>
        <taxon>Eukaryota</taxon>
        <taxon>Fungi</taxon>
        <taxon>Dikarya</taxon>
        <taxon>Ascomycota</taxon>
        <taxon>Pezizomycotina</taxon>
        <taxon>Sordariomycetes</taxon>
        <taxon>Hypocreomycetidae</taxon>
        <taxon>Hypocreales</taxon>
        <taxon>Ophiocordycipitaceae</taxon>
        <taxon>Purpureocillium</taxon>
    </lineage>
</organism>
<accession>A0A2U3DQM7</accession>
<proteinExistence type="predicted"/>
<dbReference type="Gene3D" id="3.80.10.10">
    <property type="entry name" value="Ribonuclease Inhibitor"/>
    <property type="match status" value="1"/>
</dbReference>
<dbReference type="EMBL" id="LCWV01000055">
    <property type="protein sequence ID" value="PWI64544.1"/>
    <property type="molecule type" value="Genomic_DNA"/>
</dbReference>
<gene>
    <name evidence="1" type="ORF">PCL_09557</name>
</gene>